<sequence>MTRLTLSTANVMLAGPSIIRKPGNGNSRSNLELVNSLHENIAEAQRDYATYAPGTNGFTNGDALNGKHTAVDLWTERQGDALYVPRINWNAAGLQEEPSQYEITVKFFVLPGMPVSAREQHVKEALDLVRRELGIKTIDLLIVSFSGISFEGNCEWEADKTNAQQGNLEEELATWKVFEGLHKQGLVKRLAVAEFGSEKLGAFIKRASVQPVIDQINLRNCCDVPPPLKKLAEDEGVELHVHSDCTDILPHGTLRELLSHGPKGAGLLADPGNNGAGLAGELVPEWVVRYTAFVQDRGVIENKGYFAGAELVEP</sequence>
<dbReference type="GO" id="GO:0016491">
    <property type="term" value="F:oxidoreductase activity"/>
    <property type="evidence" value="ECO:0007669"/>
    <property type="project" value="UniProtKB-KW"/>
</dbReference>
<evidence type="ECO:0000256" key="9">
    <source>
        <dbReference type="ARBA" id="ARBA00032926"/>
    </source>
</evidence>
<dbReference type="UniPathway" id="UPA00142">
    <property type="reaction ID" value="UER00209"/>
</dbReference>
<evidence type="ECO:0000256" key="2">
    <source>
        <dbReference type="ARBA" id="ARBA00008612"/>
    </source>
</evidence>
<dbReference type="InterPro" id="IPR032963">
    <property type="entry name" value="Gclm"/>
</dbReference>
<dbReference type="Gene3D" id="3.20.20.100">
    <property type="entry name" value="NADP-dependent oxidoreductase domain"/>
    <property type="match status" value="1"/>
</dbReference>
<organism evidence="11 12">
    <name type="scientific">Fusarium sarcochroum</name>
    <dbReference type="NCBI Taxonomy" id="1208366"/>
    <lineage>
        <taxon>Eukaryota</taxon>
        <taxon>Fungi</taxon>
        <taxon>Dikarya</taxon>
        <taxon>Ascomycota</taxon>
        <taxon>Pezizomycotina</taxon>
        <taxon>Sordariomycetes</taxon>
        <taxon>Hypocreomycetidae</taxon>
        <taxon>Hypocreales</taxon>
        <taxon>Nectriaceae</taxon>
        <taxon>Fusarium</taxon>
        <taxon>Fusarium lateritium species complex</taxon>
    </lineage>
</organism>
<keyword evidence="5" id="KW-0560">Oxidoreductase</keyword>
<evidence type="ECO:0000313" key="12">
    <source>
        <dbReference type="Proteomes" id="UP000622797"/>
    </source>
</evidence>
<dbReference type="OrthoDB" id="5596051at2759"/>
<dbReference type="GO" id="GO:0017109">
    <property type="term" value="C:glutamate-cysteine ligase complex"/>
    <property type="evidence" value="ECO:0007669"/>
    <property type="project" value="TreeGrafter"/>
</dbReference>
<feature type="domain" description="NADP-dependent oxidoreductase" evidence="10">
    <location>
        <begin position="96"/>
        <end position="243"/>
    </location>
</feature>
<comment type="caution">
    <text evidence="11">The sequence shown here is derived from an EMBL/GenBank/DDBJ whole genome shotgun (WGS) entry which is preliminary data.</text>
</comment>
<evidence type="ECO:0000259" key="10">
    <source>
        <dbReference type="Pfam" id="PF00248"/>
    </source>
</evidence>
<name>A0A8H4TA02_9HYPO</name>
<comment type="subunit">
    <text evidence="3">Heterodimer of a catalytic heavy chain and a regulatory light chain.</text>
</comment>
<dbReference type="EMBL" id="JABEXW010000824">
    <property type="protein sequence ID" value="KAF4954105.1"/>
    <property type="molecule type" value="Genomic_DNA"/>
</dbReference>
<reference evidence="11" key="1">
    <citation type="journal article" date="2020" name="BMC Genomics">
        <title>Correction to: Identification and distribution of gene clusters required for synthesis of sphingolipid metabolism inhibitors in diverse species of the filamentous fungus Fusarium.</title>
        <authorList>
            <person name="Kim H.S."/>
            <person name="Lohmar J.M."/>
            <person name="Busman M."/>
            <person name="Brown D.W."/>
            <person name="Naumann T.A."/>
            <person name="Divon H.H."/>
            <person name="Lysoe E."/>
            <person name="Uhlig S."/>
            <person name="Proctor R.H."/>
        </authorList>
    </citation>
    <scope>NUCLEOTIDE SEQUENCE</scope>
    <source>
        <strain evidence="11">NRRL 20472</strain>
    </source>
</reference>
<comment type="pathway">
    <text evidence="1">Sulfur metabolism; glutathione biosynthesis; glutathione from L-cysteine and L-glutamate: step 1/2.</text>
</comment>
<comment type="similarity">
    <text evidence="2">Belongs to the aldo/keto reductase family. Glutamate--cysteine ligase light chain subfamily.</text>
</comment>
<evidence type="ECO:0000256" key="4">
    <source>
        <dbReference type="ARBA" id="ARBA00022684"/>
    </source>
</evidence>
<dbReference type="InterPro" id="IPR036812">
    <property type="entry name" value="NAD(P)_OxRdtase_dom_sf"/>
</dbReference>
<dbReference type="SUPFAM" id="SSF51430">
    <property type="entry name" value="NAD(P)-linked oxidoreductase"/>
    <property type="match status" value="1"/>
</dbReference>
<dbReference type="AlphaFoldDB" id="A0A8H4TA02"/>
<dbReference type="GO" id="GO:0035226">
    <property type="term" value="F:glutamate-cysteine ligase catalytic subunit binding"/>
    <property type="evidence" value="ECO:0007669"/>
    <property type="project" value="InterPro"/>
</dbReference>
<protein>
    <recommendedName>
        <fullName evidence="8">GCS light chain</fullName>
    </recommendedName>
    <alternativeName>
        <fullName evidence="6">Gamma-ECS regulatory subunit</fullName>
    </alternativeName>
    <alternativeName>
        <fullName evidence="9">Gamma-glutamylcysteine synthetase regulatory subunit</fullName>
    </alternativeName>
    <alternativeName>
        <fullName evidence="7">Glutamate--cysteine ligase modifier subunit</fullName>
    </alternativeName>
</protein>
<dbReference type="Proteomes" id="UP000622797">
    <property type="component" value="Unassembled WGS sequence"/>
</dbReference>
<evidence type="ECO:0000256" key="5">
    <source>
        <dbReference type="ARBA" id="ARBA00023002"/>
    </source>
</evidence>
<evidence type="ECO:0000256" key="6">
    <source>
        <dbReference type="ARBA" id="ARBA00030406"/>
    </source>
</evidence>
<keyword evidence="12" id="KW-1185">Reference proteome</keyword>
<dbReference type="InterPro" id="IPR023210">
    <property type="entry name" value="NADP_OxRdtase_dom"/>
</dbReference>
<accession>A0A8H4TA02</accession>
<dbReference type="Pfam" id="PF00248">
    <property type="entry name" value="Aldo_ket_red"/>
    <property type="match status" value="1"/>
</dbReference>
<reference evidence="11" key="2">
    <citation type="submission" date="2020-05" db="EMBL/GenBank/DDBJ databases">
        <authorList>
            <person name="Kim H.-S."/>
            <person name="Proctor R.H."/>
            <person name="Brown D.W."/>
        </authorList>
    </citation>
    <scope>NUCLEOTIDE SEQUENCE</scope>
    <source>
        <strain evidence="11">NRRL 20472</strain>
    </source>
</reference>
<evidence type="ECO:0000313" key="11">
    <source>
        <dbReference type="EMBL" id="KAF4954105.1"/>
    </source>
</evidence>
<proteinExistence type="inferred from homology"/>
<evidence type="ECO:0000256" key="1">
    <source>
        <dbReference type="ARBA" id="ARBA00005006"/>
    </source>
</evidence>
<gene>
    <name evidence="11" type="ORF">FSARC_12211</name>
</gene>
<evidence type="ECO:0000256" key="8">
    <source>
        <dbReference type="ARBA" id="ARBA00031732"/>
    </source>
</evidence>
<dbReference type="GO" id="GO:0030234">
    <property type="term" value="F:enzyme regulator activity"/>
    <property type="evidence" value="ECO:0007669"/>
    <property type="project" value="TreeGrafter"/>
</dbReference>
<dbReference type="GO" id="GO:0006750">
    <property type="term" value="P:glutathione biosynthetic process"/>
    <property type="evidence" value="ECO:0007669"/>
    <property type="project" value="UniProtKB-UniPathway"/>
</dbReference>
<evidence type="ECO:0000256" key="3">
    <source>
        <dbReference type="ARBA" id="ARBA00011532"/>
    </source>
</evidence>
<dbReference type="PANTHER" id="PTHR13295">
    <property type="entry name" value="GLUTAMATE CYSTEINE LIGASE REGULATORY SUBUNIT"/>
    <property type="match status" value="1"/>
</dbReference>
<evidence type="ECO:0000256" key="7">
    <source>
        <dbReference type="ARBA" id="ARBA00031154"/>
    </source>
</evidence>
<dbReference type="PANTHER" id="PTHR13295:SF4">
    <property type="entry name" value="GLUTAMATE--CYSTEINE LIGASE REGULATORY SUBUNIT"/>
    <property type="match status" value="1"/>
</dbReference>
<keyword evidence="4" id="KW-0317">Glutathione biosynthesis</keyword>